<dbReference type="SUPFAM" id="SSF88713">
    <property type="entry name" value="Glycoside hydrolase/deacetylase"/>
    <property type="match status" value="1"/>
</dbReference>
<evidence type="ECO:0000313" key="3">
    <source>
        <dbReference type="EMBL" id="HIU64623.1"/>
    </source>
</evidence>
<dbReference type="InterPro" id="IPR002509">
    <property type="entry name" value="NODB_dom"/>
</dbReference>
<comment type="caution">
    <text evidence="3">The sequence shown here is derived from an EMBL/GenBank/DDBJ whole genome shotgun (WGS) entry which is preliminary data.</text>
</comment>
<reference evidence="3" key="2">
    <citation type="journal article" date="2021" name="PeerJ">
        <title>Extensive microbial diversity within the chicken gut microbiome revealed by metagenomics and culture.</title>
        <authorList>
            <person name="Gilroy R."/>
            <person name="Ravi A."/>
            <person name="Getino M."/>
            <person name="Pursley I."/>
            <person name="Horton D.L."/>
            <person name="Alikhan N.F."/>
            <person name="Baker D."/>
            <person name="Gharbi K."/>
            <person name="Hall N."/>
            <person name="Watson M."/>
            <person name="Adriaenssens E.M."/>
            <person name="Foster-Nyarko E."/>
            <person name="Jarju S."/>
            <person name="Secka A."/>
            <person name="Antonio M."/>
            <person name="Oren A."/>
            <person name="Chaudhuri R.R."/>
            <person name="La Ragione R."/>
            <person name="Hildebrand F."/>
            <person name="Pallen M.J."/>
        </authorList>
    </citation>
    <scope>NUCLEOTIDE SEQUENCE</scope>
    <source>
        <strain evidence="3">CHK160-1198</strain>
    </source>
</reference>
<dbReference type="EMBL" id="DVNI01000103">
    <property type="protein sequence ID" value="HIU64623.1"/>
    <property type="molecule type" value="Genomic_DNA"/>
</dbReference>
<dbReference type="AlphaFoldDB" id="A0A9D1MQV2"/>
<evidence type="ECO:0000259" key="2">
    <source>
        <dbReference type="PROSITE" id="PS51677"/>
    </source>
</evidence>
<organism evidence="3 4">
    <name type="scientific">Candidatus Avacidaminococcus intestinavium</name>
    <dbReference type="NCBI Taxonomy" id="2840684"/>
    <lineage>
        <taxon>Bacteria</taxon>
        <taxon>Bacillati</taxon>
        <taxon>Bacillota</taxon>
        <taxon>Negativicutes</taxon>
        <taxon>Acidaminococcales</taxon>
        <taxon>Acidaminococcaceae</taxon>
        <taxon>Acidaminococcaceae incertae sedis</taxon>
        <taxon>Candidatus Avacidaminococcus</taxon>
    </lineage>
</organism>
<gene>
    <name evidence="3" type="ORF">IAB06_06285</name>
</gene>
<keyword evidence="1" id="KW-1133">Transmembrane helix</keyword>
<evidence type="ECO:0000313" key="4">
    <source>
        <dbReference type="Proteomes" id="UP000824099"/>
    </source>
</evidence>
<proteinExistence type="predicted"/>
<dbReference type="Gene3D" id="3.20.20.370">
    <property type="entry name" value="Glycoside hydrolase/deacetylase"/>
    <property type="match status" value="1"/>
</dbReference>
<dbReference type="GO" id="GO:0005975">
    <property type="term" value="P:carbohydrate metabolic process"/>
    <property type="evidence" value="ECO:0007669"/>
    <property type="project" value="InterPro"/>
</dbReference>
<dbReference type="PANTHER" id="PTHR10587">
    <property type="entry name" value="GLYCOSYL TRANSFERASE-RELATED"/>
    <property type="match status" value="1"/>
</dbReference>
<dbReference type="InterPro" id="IPR050248">
    <property type="entry name" value="Polysacc_deacetylase_ArnD"/>
</dbReference>
<keyword evidence="1" id="KW-0812">Transmembrane</keyword>
<protein>
    <submittedName>
        <fullName evidence="3">Polysaccharide deacetylase family protein</fullName>
    </submittedName>
</protein>
<dbReference type="CDD" id="cd10917">
    <property type="entry name" value="CE4_NodB_like_6s_7s"/>
    <property type="match status" value="1"/>
</dbReference>
<evidence type="ECO:0000256" key="1">
    <source>
        <dbReference type="SAM" id="Phobius"/>
    </source>
</evidence>
<sequence>MRLIEILAPLTVLCLVLLFLGYTKRINKKSALLGALLCWGSGAFFLVAAVLPWTQFYGPVSINGVATTKKIALTFDDGPYEPYTKDLLAVLQQKNVRVTFFMVGENAVKNPQLVKAVAQGGHQIGIHAWQHRDFLRLSRAKMRMDLMQSCATIEALTGKRPVLFRPPHGFKDFAVLKEAATLGLTVVNWNVLPRDWTNPGIENLVNKIVKAARPGAIVLLHDGDSPYNQSSRAQTVAATGKAIDILRGEGYEFVTVEELLYSGKD</sequence>
<feature type="transmembrane region" description="Helical" evidence="1">
    <location>
        <begin position="6"/>
        <end position="23"/>
    </location>
</feature>
<name>A0A9D1MQV2_9FIRM</name>
<reference evidence="3" key="1">
    <citation type="submission" date="2020-10" db="EMBL/GenBank/DDBJ databases">
        <authorList>
            <person name="Gilroy R."/>
        </authorList>
    </citation>
    <scope>NUCLEOTIDE SEQUENCE</scope>
    <source>
        <strain evidence="3">CHK160-1198</strain>
    </source>
</reference>
<feature type="transmembrane region" description="Helical" evidence="1">
    <location>
        <begin position="30"/>
        <end position="53"/>
    </location>
</feature>
<dbReference type="InterPro" id="IPR011330">
    <property type="entry name" value="Glyco_hydro/deAcase_b/a-brl"/>
</dbReference>
<dbReference type="Proteomes" id="UP000824099">
    <property type="component" value="Unassembled WGS sequence"/>
</dbReference>
<accession>A0A9D1MQV2</accession>
<dbReference type="GO" id="GO:0016810">
    <property type="term" value="F:hydrolase activity, acting on carbon-nitrogen (but not peptide) bonds"/>
    <property type="evidence" value="ECO:0007669"/>
    <property type="project" value="InterPro"/>
</dbReference>
<dbReference type="Pfam" id="PF01522">
    <property type="entry name" value="Polysacc_deac_1"/>
    <property type="match status" value="1"/>
</dbReference>
<feature type="domain" description="NodB homology" evidence="2">
    <location>
        <begin position="69"/>
        <end position="254"/>
    </location>
</feature>
<keyword evidence="1" id="KW-0472">Membrane</keyword>
<dbReference type="PROSITE" id="PS51677">
    <property type="entry name" value="NODB"/>
    <property type="match status" value="1"/>
</dbReference>